<gene>
    <name evidence="2" type="primary">NCL1_17912</name>
    <name evidence="2" type="ORF">TNIN_293771</name>
</gene>
<reference evidence="2" key="1">
    <citation type="submission" date="2020-08" db="EMBL/GenBank/DDBJ databases">
        <title>Multicomponent nature underlies the extraordinary mechanical properties of spider dragline silk.</title>
        <authorList>
            <person name="Kono N."/>
            <person name="Nakamura H."/>
            <person name="Mori M."/>
            <person name="Yoshida Y."/>
            <person name="Ohtoshi R."/>
            <person name="Malay A.D."/>
            <person name="Moran D.A.P."/>
            <person name="Tomita M."/>
            <person name="Numata K."/>
            <person name="Arakawa K."/>
        </authorList>
    </citation>
    <scope>NUCLEOTIDE SEQUENCE</scope>
</reference>
<dbReference type="InterPro" id="IPR033640">
    <property type="entry name" value="FAR_C"/>
</dbReference>
<dbReference type="EMBL" id="BMAV01025661">
    <property type="protein sequence ID" value="GFS43580.1"/>
    <property type="molecule type" value="Genomic_DNA"/>
</dbReference>
<feature type="non-terminal residue" evidence="2">
    <location>
        <position position="206"/>
    </location>
</feature>
<proteinExistence type="predicted"/>
<feature type="domain" description="Fatty acyl-CoA reductase C-terminal" evidence="1">
    <location>
        <begin position="101"/>
        <end position="189"/>
    </location>
</feature>
<name>A0A8X6IFA9_9ARAC</name>
<organism evidence="2 3">
    <name type="scientific">Trichonephila inaurata madagascariensis</name>
    <dbReference type="NCBI Taxonomy" id="2747483"/>
    <lineage>
        <taxon>Eukaryota</taxon>
        <taxon>Metazoa</taxon>
        <taxon>Ecdysozoa</taxon>
        <taxon>Arthropoda</taxon>
        <taxon>Chelicerata</taxon>
        <taxon>Arachnida</taxon>
        <taxon>Araneae</taxon>
        <taxon>Araneomorphae</taxon>
        <taxon>Entelegynae</taxon>
        <taxon>Araneoidea</taxon>
        <taxon>Nephilidae</taxon>
        <taxon>Trichonephila</taxon>
        <taxon>Trichonephila inaurata</taxon>
    </lineage>
</organism>
<evidence type="ECO:0000313" key="2">
    <source>
        <dbReference type="EMBL" id="GFS43580.1"/>
    </source>
</evidence>
<dbReference type="GO" id="GO:0080019">
    <property type="term" value="F:alcohol-forming very long-chain fatty acyl-CoA reductase activity"/>
    <property type="evidence" value="ECO:0007669"/>
    <property type="project" value="InterPro"/>
</dbReference>
<dbReference type="PANTHER" id="PTHR11011">
    <property type="entry name" value="MALE STERILITY PROTEIN 2-RELATED"/>
    <property type="match status" value="1"/>
</dbReference>
<dbReference type="AlphaFoldDB" id="A0A8X6IFA9"/>
<dbReference type="CDD" id="cd09071">
    <property type="entry name" value="FAR_C"/>
    <property type="match status" value="1"/>
</dbReference>
<dbReference type="GO" id="GO:0035336">
    <property type="term" value="P:long-chain fatty-acyl-CoA metabolic process"/>
    <property type="evidence" value="ECO:0007669"/>
    <property type="project" value="TreeGrafter"/>
</dbReference>
<dbReference type="InterPro" id="IPR026055">
    <property type="entry name" value="FAR"/>
</dbReference>
<accession>A0A8X6IFA9</accession>
<protein>
    <submittedName>
        <fullName evidence="2">Fatty acyl-CoA reductase 2</fullName>
    </submittedName>
</protein>
<evidence type="ECO:0000313" key="3">
    <source>
        <dbReference type="Proteomes" id="UP000886998"/>
    </source>
</evidence>
<keyword evidence="3" id="KW-1185">Reference proteome</keyword>
<dbReference type="Proteomes" id="UP000886998">
    <property type="component" value="Unassembled WGS sequence"/>
</dbReference>
<comment type="caution">
    <text evidence="2">The sequence shown here is derived from an EMBL/GenBank/DDBJ whole genome shotgun (WGS) entry which is preliminary data.</text>
</comment>
<sequence length="206" mass="23718">ISKGFVKVVLANPETNLEIIPVDIVVNTHIVAAYSVSTGRYSSPFVVNCTSYGLPLQYSTLTPLYLRIFMKYPVPNVFRYSKHVWIVDNHIEKVFLSIFEHYIPAAVMDLMLILKGKKPKVFSLYRFLDRITGVTSYFTTKKVEFATENLRDLKNAVSPEKTEELYTDLNGFDLEAYAKDLVTGAPQYDWKNDKKSKTERVKLMKR</sequence>
<dbReference type="PANTHER" id="PTHR11011:SF45">
    <property type="entry name" value="FATTY ACYL-COA REDUCTASE CG8306-RELATED"/>
    <property type="match status" value="1"/>
</dbReference>
<evidence type="ECO:0000259" key="1">
    <source>
        <dbReference type="Pfam" id="PF03015"/>
    </source>
</evidence>
<dbReference type="GO" id="GO:0005777">
    <property type="term" value="C:peroxisome"/>
    <property type="evidence" value="ECO:0007669"/>
    <property type="project" value="TreeGrafter"/>
</dbReference>
<dbReference type="Pfam" id="PF03015">
    <property type="entry name" value="Sterile"/>
    <property type="match status" value="1"/>
</dbReference>
<dbReference type="OrthoDB" id="429813at2759"/>